<accession>A0A0F4H0R9</accession>
<dbReference type="Proteomes" id="UP000033647">
    <property type="component" value="Unassembled WGS sequence"/>
</dbReference>
<evidence type="ECO:0000313" key="2">
    <source>
        <dbReference type="EMBL" id="KJY02076.1"/>
    </source>
</evidence>
<evidence type="ECO:0000313" key="3">
    <source>
        <dbReference type="Proteomes" id="UP000033647"/>
    </source>
</evidence>
<dbReference type="EMBL" id="LAFY01000254">
    <property type="protein sequence ID" value="KJY02076.1"/>
    <property type="molecule type" value="Genomic_DNA"/>
</dbReference>
<sequence>MRQTLRPLPPAYVRGTHSGSPSPHPSTETFSRPQVPEPIDPTYDSDYNSDDDPPPYSRYSSLTSSAAVALRTPHSLTSLMAATAVPLPATVPAVSRSWFFTPSYPSLEFQPPPASVQNNSIEILSTSTQRRFGGETPAEDF</sequence>
<keyword evidence="3" id="KW-1185">Reference proteome</keyword>
<protein>
    <submittedName>
        <fullName evidence="2">Uncharacterized protein</fullName>
    </submittedName>
</protein>
<feature type="region of interest" description="Disordered" evidence="1">
    <location>
        <begin position="1"/>
        <end position="60"/>
    </location>
</feature>
<comment type="caution">
    <text evidence="2">The sequence shown here is derived from an EMBL/GenBank/DDBJ whole genome shotgun (WGS) entry which is preliminary data.</text>
</comment>
<proteinExistence type="predicted"/>
<evidence type="ECO:0000256" key="1">
    <source>
        <dbReference type="SAM" id="MobiDB-lite"/>
    </source>
</evidence>
<gene>
    <name evidence="2" type="ORF">TI39_contig262g00028</name>
</gene>
<feature type="compositionally biased region" description="Low complexity" evidence="1">
    <location>
        <begin position="15"/>
        <end position="27"/>
    </location>
</feature>
<name>A0A0F4H0R9_9PEZI</name>
<dbReference type="AlphaFoldDB" id="A0A0F4H0R9"/>
<organism evidence="2 3">
    <name type="scientific">Zymoseptoria brevis</name>
    <dbReference type="NCBI Taxonomy" id="1047168"/>
    <lineage>
        <taxon>Eukaryota</taxon>
        <taxon>Fungi</taxon>
        <taxon>Dikarya</taxon>
        <taxon>Ascomycota</taxon>
        <taxon>Pezizomycotina</taxon>
        <taxon>Dothideomycetes</taxon>
        <taxon>Dothideomycetidae</taxon>
        <taxon>Mycosphaerellales</taxon>
        <taxon>Mycosphaerellaceae</taxon>
        <taxon>Zymoseptoria</taxon>
    </lineage>
</organism>
<reference evidence="2 3" key="1">
    <citation type="submission" date="2015-03" db="EMBL/GenBank/DDBJ databases">
        <title>RNA-seq based gene annotation and comparative genomics of four Zymoseptoria species reveal species-specific pathogenicity related genes and transposable element activity.</title>
        <authorList>
            <person name="Grandaubert J."/>
            <person name="Bhattacharyya A."/>
            <person name="Stukenbrock E.H."/>
        </authorList>
    </citation>
    <scope>NUCLEOTIDE SEQUENCE [LARGE SCALE GENOMIC DNA]</scope>
    <source>
        <strain evidence="2 3">Zb18110</strain>
    </source>
</reference>